<comment type="caution">
    <text evidence="3">The sequence shown here is derived from an EMBL/GenBank/DDBJ whole genome shotgun (WGS) entry which is preliminary data.</text>
</comment>
<dbReference type="PROSITE" id="PS50011">
    <property type="entry name" value="PROTEIN_KINASE_DOM"/>
    <property type="match status" value="1"/>
</dbReference>
<protein>
    <submittedName>
        <fullName evidence="3">SRK2B protein</fullName>
    </submittedName>
</protein>
<evidence type="ECO:0000259" key="2">
    <source>
        <dbReference type="PROSITE" id="PS50011"/>
    </source>
</evidence>
<dbReference type="SUPFAM" id="SSF56112">
    <property type="entry name" value="Protein kinase-like (PK-like)"/>
    <property type="match status" value="1"/>
</dbReference>
<dbReference type="PROSITE" id="PS00107">
    <property type="entry name" value="PROTEIN_KINASE_ATP"/>
    <property type="match status" value="1"/>
</dbReference>
<evidence type="ECO:0000313" key="4">
    <source>
        <dbReference type="Proteomes" id="UP000649617"/>
    </source>
</evidence>
<dbReference type="InterPro" id="IPR011009">
    <property type="entry name" value="Kinase-like_dom_sf"/>
</dbReference>
<reference evidence="3" key="1">
    <citation type="submission" date="2021-02" db="EMBL/GenBank/DDBJ databases">
        <authorList>
            <person name="Dougan E. K."/>
            <person name="Rhodes N."/>
            <person name="Thang M."/>
            <person name="Chan C."/>
        </authorList>
    </citation>
    <scope>NUCLEOTIDE SEQUENCE</scope>
</reference>
<accession>A0A812X796</accession>
<proteinExistence type="predicted"/>
<evidence type="ECO:0000256" key="1">
    <source>
        <dbReference type="PROSITE-ProRule" id="PRU10141"/>
    </source>
</evidence>
<dbReference type="Pfam" id="PF00069">
    <property type="entry name" value="Pkinase"/>
    <property type="match status" value="2"/>
</dbReference>
<dbReference type="GO" id="GO:0005737">
    <property type="term" value="C:cytoplasm"/>
    <property type="evidence" value="ECO:0007669"/>
    <property type="project" value="TreeGrafter"/>
</dbReference>
<organism evidence="3 4">
    <name type="scientific">Symbiodinium pilosum</name>
    <name type="common">Dinoflagellate</name>
    <dbReference type="NCBI Taxonomy" id="2952"/>
    <lineage>
        <taxon>Eukaryota</taxon>
        <taxon>Sar</taxon>
        <taxon>Alveolata</taxon>
        <taxon>Dinophyceae</taxon>
        <taxon>Suessiales</taxon>
        <taxon>Symbiodiniaceae</taxon>
        <taxon>Symbiodinium</taxon>
    </lineage>
</organism>
<dbReference type="EMBL" id="CAJNIZ010045495">
    <property type="protein sequence ID" value="CAE7721855.1"/>
    <property type="molecule type" value="Genomic_DNA"/>
</dbReference>
<dbReference type="GO" id="GO:0004674">
    <property type="term" value="F:protein serine/threonine kinase activity"/>
    <property type="evidence" value="ECO:0007669"/>
    <property type="project" value="TreeGrafter"/>
</dbReference>
<dbReference type="InterPro" id="IPR000719">
    <property type="entry name" value="Prot_kinase_dom"/>
</dbReference>
<dbReference type="OrthoDB" id="10252354at2759"/>
<gene>
    <name evidence="3" type="primary">SRK2B</name>
    <name evidence="3" type="ORF">SPIL2461_LOCUS20590</name>
</gene>
<keyword evidence="4" id="KW-1185">Reference proteome</keyword>
<dbReference type="PANTHER" id="PTHR24361">
    <property type="entry name" value="MITOGEN-ACTIVATED KINASE KINASE KINASE"/>
    <property type="match status" value="1"/>
</dbReference>
<evidence type="ECO:0000313" key="3">
    <source>
        <dbReference type="EMBL" id="CAE7721855.1"/>
    </source>
</evidence>
<dbReference type="Proteomes" id="UP000649617">
    <property type="component" value="Unassembled WGS sequence"/>
</dbReference>
<dbReference type="AlphaFoldDB" id="A0A812X796"/>
<name>A0A812X796_SYMPI</name>
<keyword evidence="1" id="KW-0067">ATP-binding</keyword>
<sequence>MAAPASLLQRRRNSGSRVLPVPLTCSSGASDTGLDPCHKLFEKYDLLERLGRGSSGQVLRARRKEDDKEVALKIMSATGPDVLASRRAEFEILQNLRHPNIVQGLEFLCSDTTAVVALSYHAGSTLYRAVRESAGGCLEEVASQHLTDLHLVDFNTARPLMEGGSLTMTGTLEYAAPEVLHGESPSEQHDVWGAGLCLHWMLMGSLPHRPSGYPNVEAFAEAVLSEPVTCQEGRWQVISKDCRTVVRQCLALKKHQRPAALLLLAQPWLQDLPCMCSLPDLPQCARRTQTEPAFVLAV</sequence>
<dbReference type="Gene3D" id="1.10.510.10">
    <property type="entry name" value="Transferase(Phosphotransferase) domain 1"/>
    <property type="match status" value="1"/>
</dbReference>
<dbReference type="GO" id="GO:0005524">
    <property type="term" value="F:ATP binding"/>
    <property type="evidence" value="ECO:0007669"/>
    <property type="project" value="UniProtKB-UniRule"/>
</dbReference>
<feature type="binding site" evidence="1">
    <location>
        <position position="73"/>
    </location>
    <ligand>
        <name>ATP</name>
        <dbReference type="ChEBI" id="CHEBI:30616"/>
    </ligand>
</feature>
<dbReference type="InterPro" id="IPR017441">
    <property type="entry name" value="Protein_kinase_ATP_BS"/>
</dbReference>
<feature type="domain" description="Protein kinase" evidence="2">
    <location>
        <begin position="44"/>
        <end position="269"/>
    </location>
</feature>
<dbReference type="InterPro" id="IPR053235">
    <property type="entry name" value="Ser_Thr_kinase"/>
</dbReference>
<dbReference type="Gene3D" id="3.30.200.20">
    <property type="entry name" value="Phosphorylase Kinase, domain 1"/>
    <property type="match status" value="1"/>
</dbReference>
<keyword evidence="1" id="KW-0547">Nucleotide-binding</keyword>